<organism evidence="1 2">
    <name type="scientific">Corynascus novoguineensis</name>
    <dbReference type="NCBI Taxonomy" id="1126955"/>
    <lineage>
        <taxon>Eukaryota</taxon>
        <taxon>Fungi</taxon>
        <taxon>Dikarya</taxon>
        <taxon>Ascomycota</taxon>
        <taxon>Pezizomycotina</taxon>
        <taxon>Sordariomycetes</taxon>
        <taxon>Sordariomycetidae</taxon>
        <taxon>Sordariales</taxon>
        <taxon>Chaetomiaceae</taxon>
        <taxon>Corynascus</taxon>
    </lineage>
</organism>
<evidence type="ECO:0000313" key="2">
    <source>
        <dbReference type="Proteomes" id="UP001303647"/>
    </source>
</evidence>
<comment type="caution">
    <text evidence="1">The sequence shown here is derived from an EMBL/GenBank/DDBJ whole genome shotgun (WGS) entry which is preliminary data.</text>
</comment>
<evidence type="ECO:0000313" key="1">
    <source>
        <dbReference type="EMBL" id="KAK4249238.1"/>
    </source>
</evidence>
<reference evidence="1" key="2">
    <citation type="submission" date="2023-05" db="EMBL/GenBank/DDBJ databases">
        <authorList>
            <consortium name="Lawrence Berkeley National Laboratory"/>
            <person name="Steindorff A."/>
            <person name="Hensen N."/>
            <person name="Bonometti L."/>
            <person name="Westerberg I."/>
            <person name="Brannstrom I.O."/>
            <person name="Guillou S."/>
            <person name="Cros-Aarteil S."/>
            <person name="Calhoun S."/>
            <person name="Haridas S."/>
            <person name="Kuo A."/>
            <person name="Mondo S."/>
            <person name="Pangilinan J."/>
            <person name="Riley R."/>
            <person name="Labutti K."/>
            <person name="Andreopoulos B."/>
            <person name="Lipzen A."/>
            <person name="Chen C."/>
            <person name="Yanf M."/>
            <person name="Daum C."/>
            <person name="Ng V."/>
            <person name="Clum A."/>
            <person name="Ohm R."/>
            <person name="Martin F."/>
            <person name="Silar P."/>
            <person name="Natvig D."/>
            <person name="Lalanne C."/>
            <person name="Gautier V."/>
            <person name="Ament-Velasquez S.L."/>
            <person name="Kruys A."/>
            <person name="Hutchinson M.I."/>
            <person name="Powell A.J."/>
            <person name="Barry K."/>
            <person name="Miller A.N."/>
            <person name="Grigoriev I.V."/>
            <person name="Debuchy R."/>
            <person name="Gladieux P."/>
            <person name="Thoren M.H."/>
            <person name="Johannesson H."/>
        </authorList>
    </citation>
    <scope>NUCLEOTIDE SEQUENCE</scope>
    <source>
        <strain evidence="1">CBS 359.72</strain>
    </source>
</reference>
<proteinExistence type="predicted"/>
<sequence>MTLERAISAFIFRRHRIYDKRCIEHIPDDQIALFSKRESLNKDSLLSDRGDDDDTITLYTNDDESVQSIQDIASKVAYLLWRAEHEDDALQNNVAEVTSCHPWNRKMAEHCLYHVIQYVGQGRDEMGHAMRKTLDRVTDIADEEFMFPRNHPESVYGFVAIVSAGVLAELQGTWVLELLGFGDFTGKKKATRTEQVVLLPSDRLLSFNGPEMSSFAVQ</sequence>
<name>A0AAN7CVM1_9PEZI</name>
<reference evidence="1" key="1">
    <citation type="journal article" date="2023" name="Mol. Phylogenet. Evol.">
        <title>Genome-scale phylogeny and comparative genomics of the fungal order Sordariales.</title>
        <authorList>
            <person name="Hensen N."/>
            <person name="Bonometti L."/>
            <person name="Westerberg I."/>
            <person name="Brannstrom I.O."/>
            <person name="Guillou S."/>
            <person name="Cros-Aarteil S."/>
            <person name="Calhoun S."/>
            <person name="Haridas S."/>
            <person name="Kuo A."/>
            <person name="Mondo S."/>
            <person name="Pangilinan J."/>
            <person name="Riley R."/>
            <person name="LaButti K."/>
            <person name="Andreopoulos B."/>
            <person name="Lipzen A."/>
            <person name="Chen C."/>
            <person name="Yan M."/>
            <person name="Daum C."/>
            <person name="Ng V."/>
            <person name="Clum A."/>
            <person name="Steindorff A."/>
            <person name="Ohm R.A."/>
            <person name="Martin F."/>
            <person name="Silar P."/>
            <person name="Natvig D.O."/>
            <person name="Lalanne C."/>
            <person name="Gautier V."/>
            <person name="Ament-Velasquez S.L."/>
            <person name="Kruys A."/>
            <person name="Hutchinson M.I."/>
            <person name="Powell A.J."/>
            <person name="Barry K."/>
            <person name="Miller A.N."/>
            <person name="Grigoriev I.V."/>
            <person name="Debuchy R."/>
            <person name="Gladieux P."/>
            <person name="Hiltunen Thoren M."/>
            <person name="Johannesson H."/>
        </authorList>
    </citation>
    <scope>NUCLEOTIDE SEQUENCE</scope>
    <source>
        <strain evidence="1">CBS 359.72</strain>
    </source>
</reference>
<dbReference type="EMBL" id="MU857626">
    <property type="protein sequence ID" value="KAK4249238.1"/>
    <property type="molecule type" value="Genomic_DNA"/>
</dbReference>
<keyword evidence="2" id="KW-1185">Reference proteome</keyword>
<dbReference type="Proteomes" id="UP001303647">
    <property type="component" value="Unassembled WGS sequence"/>
</dbReference>
<accession>A0AAN7CVM1</accession>
<gene>
    <name evidence="1" type="ORF">C7999DRAFT_39655</name>
</gene>
<dbReference type="AlphaFoldDB" id="A0AAN7CVM1"/>
<protein>
    <submittedName>
        <fullName evidence="1">Uncharacterized protein</fullName>
    </submittedName>
</protein>